<keyword evidence="3" id="KW-1185">Reference proteome</keyword>
<proteinExistence type="predicted"/>
<dbReference type="Proteomes" id="UP000604117">
    <property type="component" value="Unassembled WGS sequence"/>
</dbReference>
<feature type="transmembrane region" description="Helical" evidence="1">
    <location>
        <begin position="6"/>
        <end position="26"/>
    </location>
</feature>
<evidence type="ECO:0000313" key="3">
    <source>
        <dbReference type="Proteomes" id="UP000604117"/>
    </source>
</evidence>
<name>A0ABQ4D3I8_9ACTN</name>
<keyword evidence="1" id="KW-0812">Transmembrane</keyword>
<keyword evidence="1" id="KW-0472">Membrane</keyword>
<comment type="caution">
    <text evidence="2">The sequence shown here is derived from an EMBL/GenBank/DDBJ whole genome shotgun (WGS) entry which is preliminary data.</text>
</comment>
<organism evidence="2 3">
    <name type="scientific">Asanoa siamensis</name>
    <dbReference type="NCBI Taxonomy" id="926357"/>
    <lineage>
        <taxon>Bacteria</taxon>
        <taxon>Bacillati</taxon>
        <taxon>Actinomycetota</taxon>
        <taxon>Actinomycetes</taxon>
        <taxon>Micromonosporales</taxon>
        <taxon>Micromonosporaceae</taxon>
        <taxon>Asanoa</taxon>
    </lineage>
</organism>
<accession>A0ABQ4D3I8</accession>
<evidence type="ECO:0000256" key="1">
    <source>
        <dbReference type="SAM" id="Phobius"/>
    </source>
</evidence>
<sequence>MILAEFLLGVVGGLALGLYVILLGAAGQVIFGAWVLGVAVNYAPLSVHALRLVAPGALERELAGVDVRAQLRRYTTRQFAVLVPLLFVVLDLRQRWKDRT</sequence>
<keyword evidence="1" id="KW-1133">Transmembrane helix</keyword>
<evidence type="ECO:0000313" key="2">
    <source>
        <dbReference type="EMBL" id="GIF78102.1"/>
    </source>
</evidence>
<protein>
    <submittedName>
        <fullName evidence="2">Uncharacterized protein</fullName>
    </submittedName>
</protein>
<gene>
    <name evidence="2" type="ORF">Asi02nite_76200</name>
</gene>
<dbReference type="EMBL" id="BONE01000118">
    <property type="protein sequence ID" value="GIF78102.1"/>
    <property type="molecule type" value="Genomic_DNA"/>
</dbReference>
<feature type="transmembrane region" description="Helical" evidence="1">
    <location>
        <begin position="33"/>
        <end position="54"/>
    </location>
</feature>
<reference evidence="2 3" key="1">
    <citation type="submission" date="2021-01" db="EMBL/GenBank/DDBJ databases">
        <title>Whole genome shotgun sequence of Asanoa siamensis NBRC 107932.</title>
        <authorList>
            <person name="Komaki H."/>
            <person name="Tamura T."/>
        </authorList>
    </citation>
    <scope>NUCLEOTIDE SEQUENCE [LARGE SCALE GENOMIC DNA]</scope>
    <source>
        <strain evidence="2 3">NBRC 107932</strain>
    </source>
</reference>